<evidence type="ECO:0000256" key="1">
    <source>
        <dbReference type="SAM" id="SignalP"/>
    </source>
</evidence>
<feature type="signal peptide" evidence="1">
    <location>
        <begin position="1"/>
        <end position="26"/>
    </location>
</feature>
<name>A0ABV0B6G9_9SPHN</name>
<dbReference type="Proteomes" id="UP001427805">
    <property type="component" value="Unassembled WGS sequence"/>
</dbReference>
<reference evidence="2 3" key="1">
    <citation type="submission" date="2024-05" db="EMBL/GenBank/DDBJ databases">
        <title>Sphingomonas sp. HF-S3 16S ribosomal RNA gene Genome sequencing and assembly.</title>
        <authorList>
            <person name="Lee H."/>
        </authorList>
    </citation>
    <scope>NUCLEOTIDE SEQUENCE [LARGE SCALE GENOMIC DNA]</scope>
    <source>
        <strain evidence="2 3">HF-S3</strain>
    </source>
</reference>
<comment type="caution">
    <text evidence="2">The sequence shown here is derived from an EMBL/GenBank/DDBJ whole genome shotgun (WGS) entry which is preliminary data.</text>
</comment>
<sequence length="105" mass="11696">MSMLVKPVLCACLSALALGSVGVSHARDWQDGSQEAASQRRQSGHNLPVRELERRVIPMMKGAQYLGFDFDPSSDIYTFKFLRNGSVIWVDVDGRSGRILRQTGR</sequence>
<proteinExistence type="predicted"/>
<dbReference type="RefSeq" id="WP_346246167.1">
    <property type="nucleotide sequence ID" value="NZ_JBDIZK010000004.1"/>
</dbReference>
<protein>
    <recommendedName>
        <fullName evidence="4">PepSY domain-containing protein</fullName>
    </recommendedName>
</protein>
<organism evidence="2 3">
    <name type="scientific">Sphingomonas rustica</name>
    <dbReference type="NCBI Taxonomy" id="3103142"/>
    <lineage>
        <taxon>Bacteria</taxon>
        <taxon>Pseudomonadati</taxon>
        <taxon>Pseudomonadota</taxon>
        <taxon>Alphaproteobacteria</taxon>
        <taxon>Sphingomonadales</taxon>
        <taxon>Sphingomonadaceae</taxon>
        <taxon>Sphingomonas</taxon>
    </lineage>
</organism>
<evidence type="ECO:0000313" key="2">
    <source>
        <dbReference type="EMBL" id="MEN3747170.1"/>
    </source>
</evidence>
<keyword evidence="3" id="KW-1185">Reference proteome</keyword>
<dbReference type="EMBL" id="JBDIZK010000004">
    <property type="protein sequence ID" value="MEN3747170.1"/>
    <property type="molecule type" value="Genomic_DNA"/>
</dbReference>
<keyword evidence="1" id="KW-0732">Signal</keyword>
<evidence type="ECO:0000313" key="3">
    <source>
        <dbReference type="Proteomes" id="UP001427805"/>
    </source>
</evidence>
<feature type="chain" id="PRO_5046081706" description="PepSY domain-containing protein" evidence="1">
    <location>
        <begin position="27"/>
        <end position="105"/>
    </location>
</feature>
<evidence type="ECO:0008006" key="4">
    <source>
        <dbReference type="Google" id="ProtNLM"/>
    </source>
</evidence>
<gene>
    <name evidence="2" type="ORF">TPR58_08320</name>
</gene>
<accession>A0ABV0B6G9</accession>